<dbReference type="PROSITE" id="PS00560">
    <property type="entry name" value="CARBOXYPEPT_SER_HIS"/>
    <property type="match status" value="1"/>
</dbReference>
<comment type="function">
    <text evidence="13">Extracellular serine carboxypeptidase that contributes to pathogenicity.</text>
</comment>
<evidence type="ECO:0000256" key="4">
    <source>
        <dbReference type="ARBA" id="ARBA00022475"/>
    </source>
</evidence>
<accession>A0A9P5LM10</accession>
<dbReference type="PRINTS" id="PR00724">
    <property type="entry name" value="CRBOXYPTASEC"/>
</dbReference>
<comment type="caution">
    <text evidence="15">The sequence shown here is derived from an EMBL/GenBank/DDBJ whole genome shotgun (WGS) entry which is preliminary data.</text>
</comment>
<keyword evidence="9 14" id="KW-0378">Hydrolase</keyword>
<keyword evidence="11" id="KW-0325">Glycoprotein</keyword>
<evidence type="ECO:0000256" key="11">
    <source>
        <dbReference type="ARBA" id="ARBA00023180"/>
    </source>
</evidence>
<keyword evidence="7 14" id="KW-0645">Protease</keyword>
<sequence length="634" mass="69852">MHLWPRISLLWLGVSGGAHQTVGSDKTTIIYSTIFNGASVSEKEVPAGVCGEAKSYAGYVNFPPNSMIDVTHDYPIHTFFWYFESKKDPENSPLVIWLNGGPGASSMFGLFTENGPCYINRNLTSEPNPWSWNKDYNMLYIDQPVQTGFSYDIITKGLLDLETGNIIPESPNGTPLGNPTKIPGNFSSQNVESTANTTENAARHFWNFLQVWSQDFSRRNSSDGSISIWTESYGGRYGPSFAAFIQQQNARIQDGSLPDANVLNLTTLGIINGCVDLLVQETSAPEFAFDKNAYNISGITSNEYADALVAYSKQDGCQDKILNCLHLGKSLDPRMYGNVTEVNKACEDASDFCQNEVEGPYINRKKWGFYDIAHCYLDSFPGNEYLGYLADENIHKALGVPVNYTDISSTVGRAFNLTGDYARRNSHGYLENIASLLDSGIRVAMVYGDRDYACNWIGGERISLGVGYAQSNEFNLAGYADVITDDPKPAGQVRQHGLFSFTRVYQSGHMVPAYQPKAAYQILHRTMQNKDIATGKIPVTGNYSTSGPYKSTTNLKAPPVPPVVCYLRAMPGTCAKNQIDDVKKGTALIKDGVIVQPLPQAGTCPTLFTSLHEEMQSKADGEENMHTLDELEEL</sequence>
<dbReference type="PANTHER" id="PTHR11802:SF189">
    <property type="entry name" value="CARBOXYPEPTIDASE"/>
    <property type="match status" value="1"/>
</dbReference>
<keyword evidence="8 14" id="KW-0732">Signal</keyword>
<dbReference type="Proteomes" id="UP000722485">
    <property type="component" value="Unassembled WGS sequence"/>
</dbReference>
<evidence type="ECO:0000256" key="14">
    <source>
        <dbReference type="RuleBase" id="RU361156"/>
    </source>
</evidence>
<evidence type="ECO:0000256" key="2">
    <source>
        <dbReference type="ARBA" id="ARBA00004609"/>
    </source>
</evidence>
<dbReference type="Pfam" id="PF00450">
    <property type="entry name" value="Peptidase_S10"/>
    <property type="match status" value="1"/>
</dbReference>
<comment type="similarity">
    <text evidence="3 14">Belongs to the peptidase S10 family.</text>
</comment>
<gene>
    <name evidence="15" type="ORF">G7Z17_g1569</name>
</gene>
<proteinExistence type="inferred from homology"/>
<dbReference type="PANTHER" id="PTHR11802">
    <property type="entry name" value="SERINE PROTEASE FAMILY S10 SERINE CARBOXYPEPTIDASE"/>
    <property type="match status" value="1"/>
</dbReference>
<evidence type="ECO:0000256" key="10">
    <source>
        <dbReference type="ARBA" id="ARBA00023026"/>
    </source>
</evidence>
<comment type="subcellular location">
    <subcellularLocation>
        <location evidence="2">Cell membrane</location>
        <topology evidence="2">Lipid-anchor</topology>
        <topology evidence="2">GPI-anchor</topology>
    </subcellularLocation>
</comment>
<dbReference type="GO" id="GO:0006508">
    <property type="term" value="P:proteolysis"/>
    <property type="evidence" value="ECO:0007669"/>
    <property type="project" value="UniProtKB-KW"/>
</dbReference>
<evidence type="ECO:0000256" key="7">
    <source>
        <dbReference type="ARBA" id="ARBA00022670"/>
    </source>
</evidence>
<dbReference type="PROSITE" id="PS00131">
    <property type="entry name" value="CARBOXYPEPT_SER_SER"/>
    <property type="match status" value="1"/>
</dbReference>
<keyword evidence="12" id="KW-0449">Lipoprotein</keyword>
<dbReference type="EMBL" id="JAANBB010000013">
    <property type="protein sequence ID" value="KAF7556320.1"/>
    <property type="molecule type" value="Genomic_DNA"/>
</dbReference>
<keyword evidence="5" id="KW-0472">Membrane</keyword>
<dbReference type="GO" id="GO:0098552">
    <property type="term" value="C:side of membrane"/>
    <property type="evidence" value="ECO:0007669"/>
    <property type="project" value="UniProtKB-KW"/>
</dbReference>
<keyword evidence="4" id="KW-1003">Cell membrane</keyword>
<dbReference type="InterPro" id="IPR018202">
    <property type="entry name" value="Ser_caboxypep_ser_AS"/>
</dbReference>
<evidence type="ECO:0000256" key="3">
    <source>
        <dbReference type="ARBA" id="ARBA00009431"/>
    </source>
</evidence>
<evidence type="ECO:0000313" key="15">
    <source>
        <dbReference type="EMBL" id="KAF7556320.1"/>
    </source>
</evidence>
<dbReference type="AlphaFoldDB" id="A0A9P5LM10"/>
<dbReference type="SUPFAM" id="SSF53474">
    <property type="entry name" value="alpha/beta-Hydrolases"/>
    <property type="match status" value="1"/>
</dbReference>
<evidence type="ECO:0000256" key="1">
    <source>
        <dbReference type="ARBA" id="ARBA00001003"/>
    </source>
</evidence>
<evidence type="ECO:0000256" key="6">
    <source>
        <dbReference type="ARBA" id="ARBA00022645"/>
    </source>
</evidence>
<keyword evidence="6 14" id="KW-0121">Carboxypeptidase</keyword>
<protein>
    <recommendedName>
        <fullName evidence="14">Carboxypeptidase</fullName>
        <ecNumber evidence="14">3.4.16.-</ecNumber>
    </recommendedName>
</protein>
<evidence type="ECO:0000256" key="13">
    <source>
        <dbReference type="ARBA" id="ARBA00037356"/>
    </source>
</evidence>
<reference evidence="15" key="1">
    <citation type="submission" date="2020-03" db="EMBL/GenBank/DDBJ databases">
        <title>Draft Genome Sequence of Cylindrodendrum hubeiense.</title>
        <authorList>
            <person name="Buettner E."/>
            <person name="Kellner H."/>
        </authorList>
    </citation>
    <scope>NUCLEOTIDE SEQUENCE</scope>
    <source>
        <strain evidence="15">IHI 201604</strain>
    </source>
</reference>
<feature type="chain" id="PRO_5040535538" description="Carboxypeptidase" evidence="14">
    <location>
        <begin position="24"/>
        <end position="634"/>
    </location>
</feature>
<dbReference type="GO" id="GO:0005886">
    <property type="term" value="C:plasma membrane"/>
    <property type="evidence" value="ECO:0007669"/>
    <property type="project" value="UniProtKB-SubCell"/>
</dbReference>
<evidence type="ECO:0000256" key="8">
    <source>
        <dbReference type="ARBA" id="ARBA00022729"/>
    </source>
</evidence>
<evidence type="ECO:0000256" key="5">
    <source>
        <dbReference type="ARBA" id="ARBA00022622"/>
    </source>
</evidence>
<keyword evidence="16" id="KW-1185">Reference proteome</keyword>
<feature type="signal peptide" evidence="14">
    <location>
        <begin position="1"/>
        <end position="23"/>
    </location>
</feature>
<evidence type="ECO:0000313" key="16">
    <source>
        <dbReference type="Proteomes" id="UP000722485"/>
    </source>
</evidence>
<dbReference type="InterPro" id="IPR001563">
    <property type="entry name" value="Peptidase_S10"/>
</dbReference>
<dbReference type="GO" id="GO:0004185">
    <property type="term" value="F:serine-type carboxypeptidase activity"/>
    <property type="evidence" value="ECO:0007669"/>
    <property type="project" value="UniProtKB-UniRule"/>
</dbReference>
<dbReference type="InterPro" id="IPR029058">
    <property type="entry name" value="AB_hydrolase_fold"/>
</dbReference>
<dbReference type="OrthoDB" id="443318at2759"/>
<dbReference type="InterPro" id="IPR033124">
    <property type="entry name" value="Ser_caboxypep_his_AS"/>
</dbReference>
<dbReference type="EC" id="3.4.16.-" evidence="14"/>
<evidence type="ECO:0000256" key="12">
    <source>
        <dbReference type="ARBA" id="ARBA00023288"/>
    </source>
</evidence>
<keyword evidence="5" id="KW-0336">GPI-anchor</keyword>
<dbReference type="GO" id="GO:0000324">
    <property type="term" value="C:fungal-type vacuole"/>
    <property type="evidence" value="ECO:0007669"/>
    <property type="project" value="TreeGrafter"/>
</dbReference>
<comment type="catalytic activity">
    <reaction evidence="1">
        <text>Preferential release of a C-terminal arginine or lysine residue.</text>
        <dbReference type="EC" id="3.4.16.6"/>
    </reaction>
</comment>
<name>A0A9P5LM10_9HYPO</name>
<keyword evidence="10" id="KW-0843">Virulence</keyword>
<dbReference type="Gene3D" id="3.40.50.1820">
    <property type="entry name" value="alpha/beta hydrolase"/>
    <property type="match status" value="1"/>
</dbReference>
<organism evidence="15 16">
    <name type="scientific">Cylindrodendrum hubeiense</name>
    <dbReference type="NCBI Taxonomy" id="595255"/>
    <lineage>
        <taxon>Eukaryota</taxon>
        <taxon>Fungi</taxon>
        <taxon>Dikarya</taxon>
        <taxon>Ascomycota</taxon>
        <taxon>Pezizomycotina</taxon>
        <taxon>Sordariomycetes</taxon>
        <taxon>Hypocreomycetidae</taxon>
        <taxon>Hypocreales</taxon>
        <taxon>Nectriaceae</taxon>
        <taxon>Cylindrodendrum</taxon>
    </lineage>
</organism>
<evidence type="ECO:0000256" key="9">
    <source>
        <dbReference type="ARBA" id="ARBA00022801"/>
    </source>
</evidence>